<protein>
    <recommendedName>
        <fullName evidence="3">Cr1-8 nvi</fullName>
    </recommendedName>
</protein>
<reference evidence="1 2" key="1">
    <citation type="submission" date="2024-09" db="EMBL/GenBank/DDBJ databases">
        <title>A chromosome-level genome assembly of Gray's grenadier anchovy, Coilia grayii.</title>
        <authorList>
            <person name="Fu Z."/>
        </authorList>
    </citation>
    <scope>NUCLEOTIDE SEQUENCE [LARGE SCALE GENOMIC DNA]</scope>
    <source>
        <strain evidence="1">G4</strain>
        <tissue evidence="1">Muscle</tissue>
    </source>
</reference>
<dbReference type="AlphaFoldDB" id="A0ABD1IV43"/>
<dbReference type="EMBL" id="JBHFQA010000023">
    <property type="protein sequence ID" value="KAL2078115.1"/>
    <property type="molecule type" value="Genomic_DNA"/>
</dbReference>
<evidence type="ECO:0008006" key="3">
    <source>
        <dbReference type="Google" id="ProtNLM"/>
    </source>
</evidence>
<dbReference type="PANTHER" id="PTHR46579">
    <property type="entry name" value="F5/8 TYPE C DOMAIN-CONTAINING PROTEIN-RELATED"/>
    <property type="match status" value="1"/>
</dbReference>
<dbReference type="Pfam" id="PF02992">
    <property type="entry name" value="Transposase_21"/>
    <property type="match status" value="1"/>
</dbReference>
<accession>A0ABD1IV43</accession>
<evidence type="ECO:0000313" key="2">
    <source>
        <dbReference type="Proteomes" id="UP001591681"/>
    </source>
</evidence>
<keyword evidence="2" id="KW-1185">Reference proteome</keyword>
<evidence type="ECO:0000313" key="1">
    <source>
        <dbReference type="EMBL" id="KAL2078115.1"/>
    </source>
</evidence>
<name>A0ABD1IV43_9TELE</name>
<sequence length="701" mass="78991">MADLLKLLKLFSAEINAVPASKYFLDKSFTGVDELECHNYCRVCTTYLGVAKSLEETLTCVSCSSTITVKSSFQDGHYFIYLPLKDQLKDILENQGMHDVCLGAVDCSRHAINDICDGTVYQILKSGTEDDFLSLTFNCDGVPVFKSSKFNIWPILCCVNEIPPESRNKHILLCALWFGSQKPEMTCFFKPFVKECTSLSQNGFNWKHPVDQSVRHMKVHPLCCVCDAVARPLLQNFKQFNGEYGCGTCLHPGVQVRKGKGNLRAYTCLHEVQSDRKHETTVEIGQIAEREGRTILGIKGPSALVNLPKFDLISGMVPDYMHCVLLGVCRQMASVWMDSKNYSEPWYIGSQIAIMDRDLLAIKPPGTVARVPRSLTQRKFWKAHEWQHWLLYYSLPVLKGILTQKYHSHWALLIEGISTLLGSELNTDQIHHAHDALVYFVGGVQSLYGEENMTFNVHSLLHLSQSVVNFGPLWTHSAFMFEDFNGFLLKQVKSSQAVPQQICKRVMLSRAFPRLEKQFLANAPTKVKDFCAEMRTKRHVKKCAQFSEVTALGPPNVTLVSLCDQAALHTLTEVPTNTVVKCYKRIVVDGQVVHGSTYKKAKQRNNSVVVLKDGTIFKISHFIDTGDEHLYAIGNFGNCTVQKLARGSLIRTPLNYMSMVHFPTGFHKAINAAQIVRPCMHIHCPQSSSIVCRLLGRYYCK</sequence>
<proteinExistence type="predicted"/>
<dbReference type="Proteomes" id="UP001591681">
    <property type="component" value="Unassembled WGS sequence"/>
</dbReference>
<dbReference type="InterPro" id="IPR004242">
    <property type="entry name" value="Transposase_21"/>
</dbReference>
<organism evidence="1 2">
    <name type="scientific">Coilia grayii</name>
    <name type="common">Gray's grenadier anchovy</name>
    <dbReference type="NCBI Taxonomy" id="363190"/>
    <lineage>
        <taxon>Eukaryota</taxon>
        <taxon>Metazoa</taxon>
        <taxon>Chordata</taxon>
        <taxon>Craniata</taxon>
        <taxon>Vertebrata</taxon>
        <taxon>Euteleostomi</taxon>
        <taxon>Actinopterygii</taxon>
        <taxon>Neopterygii</taxon>
        <taxon>Teleostei</taxon>
        <taxon>Clupei</taxon>
        <taxon>Clupeiformes</taxon>
        <taxon>Clupeoidei</taxon>
        <taxon>Engraulidae</taxon>
        <taxon>Coilinae</taxon>
        <taxon>Coilia</taxon>
    </lineage>
</organism>
<dbReference type="PANTHER" id="PTHR46579:SF1">
    <property type="entry name" value="F5_8 TYPE C DOMAIN-CONTAINING PROTEIN"/>
    <property type="match status" value="1"/>
</dbReference>
<gene>
    <name evidence="1" type="ORF">ACEWY4_025800</name>
</gene>
<comment type="caution">
    <text evidence="1">The sequence shown here is derived from an EMBL/GenBank/DDBJ whole genome shotgun (WGS) entry which is preliminary data.</text>
</comment>